<name>A0AAN8IPC8_TRICO</name>
<protein>
    <submittedName>
        <fullName evidence="1">Uncharacterized protein</fullName>
    </submittedName>
</protein>
<keyword evidence="2" id="KW-1185">Reference proteome</keyword>
<dbReference type="Proteomes" id="UP001331761">
    <property type="component" value="Unassembled WGS sequence"/>
</dbReference>
<dbReference type="AlphaFoldDB" id="A0AAN8IPC8"/>
<sequence length="111" mass="12458">MGTMPDFNSAKGTAWGEIINAVVPTCMLKELLLSTFKACLEIHACRSINVTFMCFGSAQPPDSDRQLAELNKRLKYVERSLKADRYLSGTRIVPPDLNCSPNGFQKYELRK</sequence>
<organism evidence="1 2">
    <name type="scientific">Trichostrongylus colubriformis</name>
    <name type="common">Black scour worm</name>
    <dbReference type="NCBI Taxonomy" id="6319"/>
    <lineage>
        <taxon>Eukaryota</taxon>
        <taxon>Metazoa</taxon>
        <taxon>Ecdysozoa</taxon>
        <taxon>Nematoda</taxon>
        <taxon>Chromadorea</taxon>
        <taxon>Rhabditida</taxon>
        <taxon>Rhabditina</taxon>
        <taxon>Rhabditomorpha</taxon>
        <taxon>Strongyloidea</taxon>
        <taxon>Trichostrongylidae</taxon>
        <taxon>Trichostrongylus</taxon>
    </lineage>
</organism>
<evidence type="ECO:0000313" key="2">
    <source>
        <dbReference type="Proteomes" id="UP001331761"/>
    </source>
</evidence>
<gene>
    <name evidence="1" type="ORF">GCK32_019722</name>
</gene>
<dbReference type="EMBL" id="WIXE01011417">
    <property type="protein sequence ID" value="KAK5976757.1"/>
    <property type="molecule type" value="Genomic_DNA"/>
</dbReference>
<evidence type="ECO:0000313" key="1">
    <source>
        <dbReference type="EMBL" id="KAK5976757.1"/>
    </source>
</evidence>
<reference evidence="1 2" key="1">
    <citation type="submission" date="2019-10" db="EMBL/GenBank/DDBJ databases">
        <title>Assembly and Annotation for the nematode Trichostrongylus colubriformis.</title>
        <authorList>
            <person name="Martin J."/>
        </authorList>
    </citation>
    <scope>NUCLEOTIDE SEQUENCE [LARGE SCALE GENOMIC DNA]</scope>
    <source>
        <strain evidence="1">G859</strain>
        <tissue evidence="1">Whole worm</tissue>
    </source>
</reference>
<proteinExistence type="predicted"/>
<accession>A0AAN8IPC8</accession>
<comment type="caution">
    <text evidence="1">The sequence shown here is derived from an EMBL/GenBank/DDBJ whole genome shotgun (WGS) entry which is preliminary data.</text>
</comment>